<dbReference type="SUPFAM" id="SSF51735">
    <property type="entry name" value="NAD(P)-binding Rossmann-fold domains"/>
    <property type="match status" value="1"/>
</dbReference>
<evidence type="ECO:0000256" key="1">
    <source>
        <dbReference type="ARBA" id="ARBA00001947"/>
    </source>
</evidence>
<keyword evidence="5" id="KW-0560">Oxidoreductase</keyword>
<name>A0A6G1HIF6_9PEZI</name>
<dbReference type="OrthoDB" id="1879366at2759"/>
<protein>
    <submittedName>
        <fullName evidence="9">GroES-like protein</fullName>
    </submittedName>
</protein>
<keyword evidence="4 7" id="KW-0862">Zinc</keyword>
<dbReference type="InterPro" id="IPR020843">
    <property type="entry name" value="ER"/>
</dbReference>
<evidence type="ECO:0000313" key="10">
    <source>
        <dbReference type="Proteomes" id="UP000799640"/>
    </source>
</evidence>
<sequence>MSLPTTMRAQQWDPRDQKVHLNSIPVPTPGPKHLLVKIACASLCHSDLMTMEPNDVGMDLSATPTTIGHEAAGTVVGLGSEVSDFKVGDKVGFLPAFECCFECGPCREVTNLWCEKGTKMQGFSADGYFAEYAIVEARGAMVLPQGMDPVEAAPLFCAGVTAYHGVTDCGLKEGQWMAVIGCGGLGHLGIQYAKARGLKVIGIDLSDDQLEEAKACGADHVFNPSKNKDYAAEVLKLTGGGVAAAVNFTASARSYEDAPAILRPGKSILMVVGIPQAKLSFSAMDIAMRKFDIRGSNNGMSYNMREAIEFSAEHGVKAHLTLYPLEKLPEMIEIMHQGRTRGRLGVKFD</sequence>
<dbReference type="PROSITE" id="PS00059">
    <property type="entry name" value="ADH_ZINC"/>
    <property type="match status" value="1"/>
</dbReference>
<evidence type="ECO:0000256" key="6">
    <source>
        <dbReference type="ARBA" id="ARBA00023027"/>
    </source>
</evidence>
<keyword evidence="3 7" id="KW-0479">Metal-binding</keyword>
<evidence type="ECO:0000259" key="8">
    <source>
        <dbReference type="SMART" id="SM00829"/>
    </source>
</evidence>
<keyword evidence="6" id="KW-0520">NAD</keyword>
<reference evidence="9" key="1">
    <citation type="journal article" date="2020" name="Stud. Mycol.">
        <title>101 Dothideomycetes genomes: a test case for predicting lifestyles and emergence of pathogens.</title>
        <authorList>
            <person name="Haridas S."/>
            <person name="Albert R."/>
            <person name="Binder M."/>
            <person name="Bloem J."/>
            <person name="Labutti K."/>
            <person name="Salamov A."/>
            <person name="Andreopoulos B."/>
            <person name="Baker S."/>
            <person name="Barry K."/>
            <person name="Bills G."/>
            <person name="Bluhm B."/>
            <person name="Cannon C."/>
            <person name="Castanera R."/>
            <person name="Culley D."/>
            <person name="Daum C."/>
            <person name="Ezra D."/>
            <person name="Gonzalez J."/>
            <person name="Henrissat B."/>
            <person name="Kuo A."/>
            <person name="Liang C."/>
            <person name="Lipzen A."/>
            <person name="Lutzoni F."/>
            <person name="Magnuson J."/>
            <person name="Mondo S."/>
            <person name="Nolan M."/>
            <person name="Ohm R."/>
            <person name="Pangilinan J."/>
            <person name="Park H.-J."/>
            <person name="Ramirez L."/>
            <person name="Alfaro M."/>
            <person name="Sun H."/>
            <person name="Tritt A."/>
            <person name="Yoshinaga Y."/>
            <person name="Zwiers L.-H."/>
            <person name="Turgeon B."/>
            <person name="Goodwin S."/>
            <person name="Spatafora J."/>
            <person name="Crous P."/>
            <person name="Grigoriev I."/>
        </authorList>
    </citation>
    <scope>NUCLEOTIDE SEQUENCE</scope>
    <source>
        <strain evidence="9">CBS 262.69</strain>
    </source>
</reference>
<dbReference type="Gene3D" id="3.90.180.10">
    <property type="entry name" value="Medium-chain alcohol dehydrogenases, catalytic domain"/>
    <property type="match status" value="1"/>
</dbReference>
<feature type="domain" description="Enoyl reductase (ER)" evidence="8">
    <location>
        <begin position="15"/>
        <end position="346"/>
    </location>
</feature>
<evidence type="ECO:0000256" key="5">
    <source>
        <dbReference type="ARBA" id="ARBA00023002"/>
    </source>
</evidence>
<dbReference type="InterPro" id="IPR011032">
    <property type="entry name" value="GroES-like_sf"/>
</dbReference>
<dbReference type="Proteomes" id="UP000799640">
    <property type="component" value="Unassembled WGS sequence"/>
</dbReference>
<dbReference type="Gene3D" id="3.40.50.720">
    <property type="entry name" value="NAD(P)-binding Rossmann-like Domain"/>
    <property type="match status" value="1"/>
</dbReference>
<organism evidence="9 10">
    <name type="scientific">Trichodelitschia bisporula</name>
    <dbReference type="NCBI Taxonomy" id="703511"/>
    <lineage>
        <taxon>Eukaryota</taxon>
        <taxon>Fungi</taxon>
        <taxon>Dikarya</taxon>
        <taxon>Ascomycota</taxon>
        <taxon>Pezizomycotina</taxon>
        <taxon>Dothideomycetes</taxon>
        <taxon>Dothideomycetes incertae sedis</taxon>
        <taxon>Phaeotrichales</taxon>
        <taxon>Phaeotrichaceae</taxon>
        <taxon>Trichodelitschia</taxon>
    </lineage>
</organism>
<dbReference type="Pfam" id="PF00107">
    <property type="entry name" value="ADH_zinc_N"/>
    <property type="match status" value="1"/>
</dbReference>
<accession>A0A6G1HIF6</accession>
<dbReference type="GO" id="GO:0008270">
    <property type="term" value="F:zinc ion binding"/>
    <property type="evidence" value="ECO:0007669"/>
    <property type="project" value="InterPro"/>
</dbReference>
<dbReference type="InterPro" id="IPR013149">
    <property type="entry name" value="ADH-like_C"/>
</dbReference>
<evidence type="ECO:0000256" key="3">
    <source>
        <dbReference type="ARBA" id="ARBA00022723"/>
    </source>
</evidence>
<gene>
    <name evidence="9" type="ORF">EJ06DRAFT_534717</name>
</gene>
<proteinExistence type="inferred from homology"/>
<dbReference type="FunFam" id="3.40.50.720:FF:000039">
    <property type="entry name" value="Alcohol dehydrogenase AdhP"/>
    <property type="match status" value="1"/>
</dbReference>
<dbReference type="SUPFAM" id="SSF50129">
    <property type="entry name" value="GroES-like"/>
    <property type="match status" value="1"/>
</dbReference>
<evidence type="ECO:0000313" key="9">
    <source>
        <dbReference type="EMBL" id="KAF2395790.1"/>
    </source>
</evidence>
<dbReference type="PANTHER" id="PTHR42940">
    <property type="entry name" value="ALCOHOL DEHYDROGENASE 1-RELATED"/>
    <property type="match status" value="1"/>
</dbReference>
<evidence type="ECO:0000256" key="2">
    <source>
        <dbReference type="ARBA" id="ARBA00008072"/>
    </source>
</evidence>
<dbReference type="GO" id="GO:0004022">
    <property type="term" value="F:alcohol dehydrogenase (NAD+) activity"/>
    <property type="evidence" value="ECO:0007669"/>
    <property type="project" value="TreeGrafter"/>
</dbReference>
<dbReference type="GO" id="GO:0005737">
    <property type="term" value="C:cytoplasm"/>
    <property type="evidence" value="ECO:0007669"/>
    <property type="project" value="TreeGrafter"/>
</dbReference>
<comment type="similarity">
    <text evidence="2 7">Belongs to the zinc-containing alcohol dehydrogenase family.</text>
</comment>
<evidence type="ECO:0000256" key="7">
    <source>
        <dbReference type="RuleBase" id="RU361277"/>
    </source>
</evidence>
<dbReference type="InterPro" id="IPR002328">
    <property type="entry name" value="ADH_Zn_CS"/>
</dbReference>
<keyword evidence="10" id="KW-1185">Reference proteome</keyword>
<dbReference type="CDD" id="cd08297">
    <property type="entry name" value="CAD3"/>
    <property type="match status" value="1"/>
</dbReference>
<evidence type="ECO:0000256" key="4">
    <source>
        <dbReference type="ARBA" id="ARBA00022833"/>
    </source>
</evidence>
<dbReference type="Pfam" id="PF08240">
    <property type="entry name" value="ADH_N"/>
    <property type="match status" value="1"/>
</dbReference>
<dbReference type="EMBL" id="ML996711">
    <property type="protein sequence ID" value="KAF2395790.1"/>
    <property type="molecule type" value="Genomic_DNA"/>
</dbReference>
<comment type="cofactor">
    <cofactor evidence="1 7">
        <name>Zn(2+)</name>
        <dbReference type="ChEBI" id="CHEBI:29105"/>
    </cofactor>
</comment>
<dbReference type="PANTHER" id="PTHR42940:SF8">
    <property type="entry name" value="VACUOLAR PROTEIN SORTING-ASSOCIATED PROTEIN 11"/>
    <property type="match status" value="1"/>
</dbReference>
<dbReference type="AlphaFoldDB" id="A0A6G1HIF6"/>
<dbReference type="InterPro" id="IPR013154">
    <property type="entry name" value="ADH-like_N"/>
</dbReference>
<dbReference type="InterPro" id="IPR036291">
    <property type="entry name" value="NAD(P)-bd_dom_sf"/>
</dbReference>
<dbReference type="SMART" id="SM00829">
    <property type="entry name" value="PKS_ER"/>
    <property type="match status" value="1"/>
</dbReference>